<evidence type="ECO:0000313" key="2">
    <source>
        <dbReference type="EMBL" id="OSZ60311.1"/>
    </source>
</evidence>
<reference evidence="2 3" key="1">
    <citation type="submission" date="2016-12" db="EMBL/GenBank/DDBJ databases">
        <title>Genome Mining:The Detection of Biosynthetic Gene Clusters to Aid in the Expression of Curamycin A produced by Streptomyces sp. strain CZA14.</title>
        <authorList>
            <person name="Durrell K.A."/>
            <person name="Kirby B.M."/>
            <person name="Khan W."/>
            <person name="Mthethwa T."/>
            <person name="Le Roes-Hill M."/>
        </authorList>
    </citation>
    <scope>NUCLEOTIDE SEQUENCE [LARGE SCALE GENOMIC DNA]</scope>
    <source>
        <strain evidence="2 3">CZA14</strain>
    </source>
</reference>
<dbReference type="EMBL" id="MRYD01000045">
    <property type="protein sequence ID" value="OSZ60311.1"/>
    <property type="molecule type" value="Genomic_DNA"/>
</dbReference>
<evidence type="ECO:0000256" key="1">
    <source>
        <dbReference type="SAM" id="MobiDB-lite"/>
    </source>
</evidence>
<evidence type="ECO:0008006" key="4">
    <source>
        <dbReference type="Google" id="ProtNLM"/>
    </source>
</evidence>
<gene>
    <name evidence="2" type="ORF">OQI_11505</name>
</gene>
<keyword evidence="3" id="KW-1185">Reference proteome</keyword>
<feature type="compositionally biased region" description="Polar residues" evidence="1">
    <location>
        <begin position="37"/>
        <end position="47"/>
    </location>
</feature>
<sequence length="125" mass="13836">MTDRHGSDQPTGLPFVALVVMEAVTDQADPAEGPLTRRTSSWCTRPTSVPHASGSSGGRGTRDAETSYLDDRRQTVGRRLKAVVDVREAEDTDLTEDADLYTRRFRDWAAYERIGPLLSRDDDPA</sequence>
<name>A0ABX3YK46_9ACTN</name>
<organism evidence="2 3">
    <name type="scientific">Streptomyces pharetrae CZA14</name>
    <dbReference type="NCBI Taxonomy" id="1144883"/>
    <lineage>
        <taxon>Bacteria</taxon>
        <taxon>Bacillati</taxon>
        <taxon>Actinomycetota</taxon>
        <taxon>Actinomycetes</taxon>
        <taxon>Kitasatosporales</taxon>
        <taxon>Streptomycetaceae</taxon>
        <taxon>Streptomyces</taxon>
    </lineage>
</organism>
<feature type="region of interest" description="Disordered" evidence="1">
    <location>
        <begin position="26"/>
        <end position="74"/>
    </location>
</feature>
<accession>A0ABX3YK46</accession>
<comment type="caution">
    <text evidence="2">The sequence shown here is derived from an EMBL/GenBank/DDBJ whole genome shotgun (WGS) entry which is preliminary data.</text>
</comment>
<protein>
    <recommendedName>
        <fullName evidence="4">Transposase</fullName>
    </recommendedName>
</protein>
<dbReference type="Proteomes" id="UP000194266">
    <property type="component" value="Unassembled WGS sequence"/>
</dbReference>
<feature type="compositionally biased region" description="Basic and acidic residues" evidence="1">
    <location>
        <begin position="60"/>
        <end position="74"/>
    </location>
</feature>
<dbReference type="RefSeq" id="WP_086169252.1">
    <property type="nucleotide sequence ID" value="NZ_MRYD01000045.1"/>
</dbReference>
<evidence type="ECO:0000313" key="3">
    <source>
        <dbReference type="Proteomes" id="UP000194266"/>
    </source>
</evidence>
<proteinExistence type="predicted"/>